<dbReference type="RefSeq" id="WP_013177894.1">
    <property type="nucleotide sequence ID" value="NC_014221.1"/>
</dbReference>
<feature type="binding site" evidence="5">
    <location>
        <position position="5"/>
    </location>
    <ligand>
        <name>Mg(2+)</name>
        <dbReference type="ChEBI" id="CHEBI:18420"/>
    </ligand>
</feature>
<dbReference type="EC" id="3.1.-.-" evidence="5"/>
<dbReference type="EMBL" id="CP002049">
    <property type="protein sequence ID" value="ADI14524.1"/>
    <property type="molecule type" value="Genomic_DNA"/>
</dbReference>
<dbReference type="eggNOG" id="COG1848">
    <property type="taxonomic scope" value="Bacteria"/>
</dbReference>
<dbReference type="NCBIfam" id="TIGR00028">
    <property type="entry name" value="Mtu_PIN_fam"/>
    <property type="match status" value="1"/>
</dbReference>
<dbReference type="KEGG" id="tra:Trad_1402"/>
<evidence type="ECO:0000256" key="4">
    <source>
        <dbReference type="ARBA" id="ARBA00022801"/>
    </source>
</evidence>
<comment type="similarity">
    <text evidence="5">Belongs to the PINc/VapC protein family.</text>
</comment>
<evidence type="ECO:0000313" key="7">
    <source>
        <dbReference type="EMBL" id="ADI14524.1"/>
    </source>
</evidence>
<dbReference type="GO" id="GO:0004540">
    <property type="term" value="F:RNA nuclease activity"/>
    <property type="evidence" value="ECO:0007669"/>
    <property type="project" value="InterPro"/>
</dbReference>
<keyword evidence="8" id="KW-1185">Reference proteome</keyword>
<proteinExistence type="inferred from homology"/>
<evidence type="ECO:0000256" key="2">
    <source>
        <dbReference type="ARBA" id="ARBA00022722"/>
    </source>
</evidence>
<feature type="binding site" evidence="5">
    <location>
        <position position="108"/>
    </location>
    <ligand>
        <name>Mg(2+)</name>
        <dbReference type="ChEBI" id="CHEBI:18420"/>
    </ligand>
</feature>
<dbReference type="HAMAP" id="MF_00265">
    <property type="entry name" value="VapC_Nob1"/>
    <property type="match status" value="1"/>
</dbReference>
<dbReference type="AlphaFoldDB" id="D7CX16"/>
<dbReference type="HOGENOM" id="CLU_146668_1_0_0"/>
<dbReference type="InterPro" id="IPR029060">
    <property type="entry name" value="PIN-like_dom_sf"/>
</dbReference>
<evidence type="ECO:0000259" key="6">
    <source>
        <dbReference type="Pfam" id="PF01850"/>
    </source>
</evidence>
<evidence type="ECO:0000256" key="5">
    <source>
        <dbReference type="HAMAP-Rule" id="MF_00265"/>
    </source>
</evidence>
<accession>D7CX16</accession>
<evidence type="ECO:0000256" key="1">
    <source>
        <dbReference type="ARBA" id="ARBA00022649"/>
    </source>
</evidence>
<feature type="domain" description="PIN" evidence="6">
    <location>
        <begin position="2"/>
        <end position="134"/>
    </location>
</feature>
<dbReference type="Gene3D" id="3.40.50.1010">
    <property type="entry name" value="5'-nuclease"/>
    <property type="match status" value="1"/>
</dbReference>
<reference evidence="8" key="1">
    <citation type="submission" date="2010-05" db="EMBL/GenBank/DDBJ databases">
        <title>The complete genome of Truepera radiovictris DSM 17093.</title>
        <authorList>
            <consortium name="US DOE Joint Genome Institute (JGI-PGF)"/>
            <person name="Lucas S."/>
            <person name="Copeland A."/>
            <person name="Lapidus A."/>
            <person name="Glavina del Rio T."/>
            <person name="Dalin E."/>
            <person name="Tice H."/>
            <person name="Bruce D."/>
            <person name="Goodwin L."/>
            <person name="Pitluck S."/>
            <person name="Kyrpides N."/>
            <person name="Mavromatis K."/>
            <person name="Ovchinnikova G."/>
            <person name="Munk A.C."/>
            <person name="Detter J.C."/>
            <person name="Han C."/>
            <person name="Tapia R."/>
            <person name="Land M."/>
            <person name="Hauser L."/>
            <person name="Markowitz V."/>
            <person name="Cheng J.-F."/>
            <person name="Hugenholtz P."/>
            <person name="Woyke T."/>
            <person name="Wu D."/>
            <person name="Tindall B."/>
            <person name="Pomrenke H.G."/>
            <person name="Brambilla E."/>
            <person name="Klenk H.-P."/>
            <person name="Eisen J.A."/>
        </authorList>
    </citation>
    <scope>NUCLEOTIDE SEQUENCE [LARGE SCALE GENOMIC DNA]</scope>
    <source>
        <strain evidence="8">DSM 17093 / CIP 108686 / LMG 22925 / RQ-24</strain>
    </source>
</reference>
<dbReference type="OrthoDB" id="556169at2"/>
<protein>
    <recommendedName>
        <fullName evidence="5">Ribonuclease VapC</fullName>
        <shortName evidence="5">RNase VapC</shortName>
        <ecNumber evidence="5">3.1.-.-</ecNumber>
    </recommendedName>
    <alternativeName>
        <fullName evidence="5">Toxin VapC</fullName>
    </alternativeName>
</protein>
<dbReference type="SUPFAM" id="SSF88723">
    <property type="entry name" value="PIN domain-like"/>
    <property type="match status" value="1"/>
</dbReference>
<dbReference type="CDD" id="cd18678">
    <property type="entry name" value="PIN_MtVapC25_VapC33-like"/>
    <property type="match status" value="1"/>
</dbReference>
<dbReference type="STRING" id="649638.Trad_1402"/>
<reference evidence="7 8" key="2">
    <citation type="journal article" date="2011" name="Stand. Genomic Sci.">
        <title>Complete genome sequence of Truepera radiovictrix type strain (RQ-24).</title>
        <authorList>
            <person name="Ivanova N."/>
            <person name="Rohde C."/>
            <person name="Munk C."/>
            <person name="Nolan M."/>
            <person name="Lucas S."/>
            <person name="Del Rio T.G."/>
            <person name="Tice H."/>
            <person name="Deshpande S."/>
            <person name="Cheng J.F."/>
            <person name="Tapia R."/>
            <person name="Han C."/>
            <person name="Goodwin L."/>
            <person name="Pitluck S."/>
            <person name="Liolios K."/>
            <person name="Mavromatis K."/>
            <person name="Mikhailova N."/>
            <person name="Pati A."/>
            <person name="Chen A."/>
            <person name="Palaniappan K."/>
            <person name="Land M."/>
            <person name="Hauser L."/>
            <person name="Chang Y.J."/>
            <person name="Jeffries C.D."/>
            <person name="Brambilla E."/>
            <person name="Rohde M."/>
            <person name="Goker M."/>
            <person name="Tindall B.J."/>
            <person name="Woyke T."/>
            <person name="Bristow J."/>
            <person name="Eisen J.A."/>
            <person name="Markowitz V."/>
            <person name="Hugenholtz P."/>
            <person name="Kyrpides N.C."/>
            <person name="Klenk H.P."/>
            <person name="Lapidus A."/>
        </authorList>
    </citation>
    <scope>NUCLEOTIDE SEQUENCE [LARGE SCALE GENOMIC DNA]</scope>
    <source>
        <strain evidence="8">DSM 17093 / CIP 108686 / LMG 22925 / RQ-24</strain>
    </source>
</reference>
<evidence type="ECO:0000313" key="8">
    <source>
        <dbReference type="Proteomes" id="UP000000379"/>
    </source>
</evidence>
<sequence>MILIDANLLIYAHVMGSPQHHAAHAWLDAQLSAGYRVGLPWPSLLAFLRLTTNPRVFERPLTAAEAWAQVEAWLSVPSVWLPTPTAEHPKLLRDLVTQTGATANLIPDAHLAALALEHGLTLCSTDGDFGRFPRLKWRNPLAEAP</sequence>
<evidence type="ECO:0000256" key="3">
    <source>
        <dbReference type="ARBA" id="ARBA00022723"/>
    </source>
</evidence>
<dbReference type="InterPro" id="IPR022907">
    <property type="entry name" value="VapC_family"/>
</dbReference>
<gene>
    <name evidence="5" type="primary">vapC</name>
    <name evidence="7" type="ordered locus">Trad_1402</name>
</gene>
<keyword evidence="5" id="KW-0460">Magnesium</keyword>
<keyword evidence="2 5" id="KW-0540">Nuclease</keyword>
<keyword evidence="4 5" id="KW-0378">Hydrolase</keyword>
<dbReference type="GO" id="GO:0045926">
    <property type="term" value="P:negative regulation of growth"/>
    <property type="evidence" value="ECO:0007669"/>
    <property type="project" value="UniProtKB-ARBA"/>
</dbReference>
<comment type="cofactor">
    <cofactor evidence="5">
        <name>Mg(2+)</name>
        <dbReference type="ChEBI" id="CHEBI:18420"/>
    </cofactor>
</comment>
<dbReference type="GO" id="GO:0090729">
    <property type="term" value="F:toxin activity"/>
    <property type="evidence" value="ECO:0007669"/>
    <property type="project" value="UniProtKB-KW"/>
</dbReference>
<keyword evidence="3 5" id="KW-0479">Metal-binding</keyword>
<comment type="function">
    <text evidence="5">Toxic component of a toxin-antitoxin (TA) system. An RNase.</text>
</comment>
<dbReference type="Proteomes" id="UP000000379">
    <property type="component" value="Chromosome"/>
</dbReference>
<dbReference type="GO" id="GO:0016788">
    <property type="term" value="F:hydrolase activity, acting on ester bonds"/>
    <property type="evidence" value="ECO:0007669"/>
    <property type="project" value="InterPro"/>
</dbReference>
<dbReference type="InterPro" id="IPR006226">
    <property type="entry name" value="Mtu_PIN"/>
</dbReference>
<keyword evidence="1 5" id="KW-1277">Toxin-antitoxin system</keyword>
<name>D7CX16_TRURR</name>
<organism evidence="7 8">
    <name type="scientific">Truepera radiovictrix (strain DSM 17093 / CIP 108686 / LMG 22925 / RQ-24)</name>
    <dbReference type="NCBI Taxonomy" id="649638"/>
    <lineage>
        <taxon>Bacteria</taxon>
        <taxon>Thermotogati</taxon>
        <taxon>Deinococcota</taxon>
        <taxon>Deinococci</taxon>
        <taxon>Trueperales</taxon>
        <taxon>Trueperaceae</taxon>
        <taxon>Truepera</taxon>
    </lineage>
</organism>
<dbReference type="Pfam" id="PF01850">
    <property type="entry name" value="PIN"/>
    <property type="match status" value="1"/>
</dbReference>
<dbReference type="InterPro" id="IPR002716">
    <property type="entry name" value="PIN_dom"/>
</dbReference>
<keyword evidence="5" id="KW-0800">Toxin</keyword>
<dbReference type="GO" id="GO:0000287">
    <property type="term" value="F:magnesium ion binding"/>
    <property type="evidence" value="ECO:0007669"/>
    <property type="project" value="UniProtKB-UniRule"/>
</dbReference>